<evidence type="ECO:0000256" key="4">
    <source>
        <dbReference type="ARBA" id="ARBA00023128"/>
    </source>
</evidence>
<evidence type="ECO:0000256" key="1">
    <source>
        <dbReference type="ARBA" id="ARBA00004173"/>
    </source>
</evidence>
<name>A0AAV4JJD2_9GAST</name>
<dbReference type="InterPro" id="IPR036838">
    <property type="entry name" value="Ribosomal_uS10_dom_sf"/>
</dbReference>
<dbReference type="PANTHER" id="PTHR13334">
    <property type="entry name" value="MITOCHONDRIAL 28S RIBOSOMAL PROTEIN S10"/>
    <property type="match status" value="1"/>
</dbReference>
<evidence type="ECO:0000256" key="7">
    <source>
        <dbReference type="ARBA" id="ARBA00035544"/>
    </source>
</evidence>
<dbReference type="PANTHER" id="PTHR13334:SF4">
    <property type="entry name" value="SMALL RIBOSOMAL SUBUNIT PROTEIN US10M"/>
    <property type="match status" value="1"/>
</dbReference>
<dbReference type="Pfam" id="PF00338">
    <property type="entry name" value="Ribosomal_S10"/>
    <property type="match status" value="1"/>
</dbReference>
<evidence type="ECO:0000256" key="8">
    <source>
        <dbReference type="SAM" id="MobiDB-lite"/>
    </source>
</evidence>
<evidence type="ECO:0000313" key="10">
    <source>
        <dbReference type="EMBL" id="GFS21845.1"/>
    </source>
</evidence>
<dbReference type="AlphaFoldDB" id="A0AAV4JJD2"/>
<dbReference type="Proteomes" id="UP000762676">
    <property type="component" value="Unassembled WGS sequence"/>
</dbReference>
<feature type="compositionally biased region" description="Low complexity" evidence="8">
    <location>
        <begin position="172"/>
        <end position="214"/>
    </location>
</feature>
<comment type="caution">
    <text evidence="10">The sequence shown here is derived from an EMBL/GenBank/DDBJ whole genome shotgun (WGS) entry which is preliminary data.</text>
</comment>
<dbReference type="Gene3D" id="3.30.70.600">
    <property type="entry name" value="Ribosomal protein S10 domain"/>
    <property type="match status" value="1"/>
</dbReference>
<evidence type="ECO:0000259" key="9">
    <source>
        <dbReference type="SMART" id="SM01403"/>
    </source>
</evidence>
<gene>
    <name evidence="10" type="ORF">ElyMa_003348500</name>
</gene>
<keyword evidence="5" id="KW-0687">Ribonucleoprotein</keyword>
<comment type="similarity">
    <text evidence="2">Belongs to the universal ribosomal protein uS10 family.</text>
</comment>
<feature type="domain" description="Small ribosomal subunit protein uS10" evidence="9">
    <location>
        <begin position="51"/>
        <end position="148"/>
    </location>
</feature>
<evidence type="ECO:0000313" key="11">
    <source>
        <dbReference type="Proteomes" id="UP000762676"/>
    </source>
</evidence>
<dbReference type="SMART" id="SM01403">
    <property type="entry name" value="Ribosomal_S10"/>
    <property type="match status" value="1"/>
</dbReference>
<evidence type="ECO:0000256" key="6">
    <source>
        <dbReference type="ARBA" id="ARBA00035261"/>
    </source>
</evidence>
<dbReference type="InterPro" id="IPR040055">
    <property type="entry name" value="Ribosomal_uS10m"/>
</dbReference>
<sequence length="221" mass="24890">MAAPLVIDAALSKMGILRLVPHHMSKVTPVFSFCKQGLSTENQDELYRQITVEVKGHNPAVLNSYQKFTMMAAEELGVNITKIFEPPRVITRMSLMKSVFVHKKHFHQYEMRTLYRVFEFKNLTGSTASMFLEYIQRNMPEGVAMKVTKHQLERFPEHLKHPSKLRDKTEESLSNSLESPDSSSLGSNSESGSMQSIKPSSSLSSAHISSKSSKTTPLDVK</sequence>
<evidence type="ECO:0000256" key="2">
    <source>
        <dbReference type="ARBA" id="ARBA00007102"/>
    </source>
</evidence>
<evidence type="ECO:0000256" key="3">
    <source>
        <dbReference type="ARBA" id="ARBA00022980"/>
    </source>
</evidence>
<proteinExistence type="inferred from homology"/>
<organism evidence="10 11">
    <name type="scientific">Elysia marginata</name>
    <dbReference type="NCBI Taxonomy" id="1093978"/>
    <lineage>
        <taxon>Eukaryota</taxon>
        <taxon>Metazoa</taxon>
        <taxon>Spiralia</taxon>
        <taxon>Lophotrochozoa</taxon>
        <taxon>Mollusca</taxon>
        <taxon>Gastropoda</taxon>
        <taxon>Heterobranchia</taxon>
        <taxon>Euthyneura</taxon>
        <taxon>Panpulmonata</taxon>
        <taxon>Sacoglossa</taxon>
        <taxon>Placobranchoidea</taxon>
        <taxon>Plakobranchidae</taxon>
        <taxon>Elysia</taxon>
    </lineage>
</organism>
<dbReference type="GO" id="GO:0005763">
    <property type="term" value="C:mitochondrial small ribosomal subunit"/>
    <property type="evidence" value="ECO:0007669"/>
    <property type="project" value="InterPro"/>
</dbReference>
<dbReference type="SUPFAM" id="SSF54999">
    <property type="entry name" value="Ribosomal protein S10"/>
    <property type="match status" value="1"/>
</dbReference>
<keyword evidence="11" id="KW-1185">Reference proteome</keyword>
<comment type="subcellular location">
    <subcellularLocation>
        <location evidence="1">Mitochondrion</location>
    </subcellularLocation>
</comment>
<keyword evidence="4" id="KW-0496">Mitochondrion</keyword>
<keyword evidence="3 10" id="KW-0689">Ribosomal protein</keyword>
<feature type="compositionally biased region" description="Basic and acidic residues" evidence="8">
    <location>
        <begin position="155"/>
        <end position="171"/>
    </location>
</feature>
<reference evidence="10 11" key="1">
    <citation type="journal article" date="2021" name="Elife">
        <title>Chloroplast acquisition without the gene transfer in kleptoplastic sea slugs, Plakobranchus ocellatus.</title>
        <authorList>
            <person name="Maeda T."/>
            <person name="Takahashi S."/>
            <person name="Yoshida T."/>
            <person name="Shimamura S."/>
            <person name="Takaki Y."/>
            <person name="Nagai Y."/>
            <person name="Toyoda A."/>
            <person name="Suzuki Y."/>
            <person name="Arimoto A."/>
            <person name="Ishii H."/>
            <person name="Satoh N."/>
            <person name="Nishiyama T."/>
            <person name="Hasebe M."/>
            <person name="Maruyama T."/>
            <person name="Minagawa J."/>
            <person name="Obokata J."/>
            <person name="Shigenobu S."/>
        </authorList>
    </citation>
    <scope>NUCLEOTIDE SEQUENCE [LARGE SCALE GENOMIC DNA]</scope>
</reference>
<dbReference type="InterPro" id="IPR027486">
    <property type="entry name" value="Ribosomal_uS10_dom"/>
</dbReference>
<evidence type="ECO:0000256" key="5">
    <source>
        <dbReference type="ARBA" id="ARBA00023274"/>
    </source>
</evidence>
<dbReference type="EMBL" id="BMAT01006904">
    <property type="protein sequence ID" value="GFS21845.1"/>
    <property type="molecule type" value="Genomic_DNA"/>
</dbReference>
<feature type="region of interest" description="Disordered" evidence="8">
    <location>
        <begin position="155"/>
        <end position="221"/>
    </location>
</feature>
<protein>
    <recommendedName>
        <fullName evidence="6">Small ribosomal subunit protein uS10m</fullName>
    </recommendedName>
    <alternativeName>
        <fullName evidence="7">28S ribosomal protein S10, mitochondrial</fullName>
    </alternativeName>
</protein>
<accession>A0AAV4JJD2</accession>